<evidence type="ECO:0000313" key="1">
    <source>
        <dbReference type="Proteomes" id="UP000887579"/>
    </source>
</evidence>
<accession>A0AC34G2G1</accession>
<dbReference type="Proteomes" id="UP000887579">
    <property type="component" value="Unplaced"/>
</dbReference>
<proteinExistence type="predicted"/>
<sequence length="298" mass="34862">MMATDYEVHFVWSIKKEIFLNEEHIESQIFETTLPNVKYSVNLWINENRDGIIAIGFCEPKNTSVKEMKLFIPSANFQADFSVDELFSDLFLTLIKHEDILNPEKKFFVNDILKMEFRGILCYKTPKLGFLELMWEKDDKDFTLIVGKENKQIKGHKFILRQFSSVFAAAIDSKLNEIKIENFNKYVVKAAVKLCYEIDIDLNTKNHLNLIKFTNIYDMPIIKEQAEYKFQNFISEANICEIANKSIEYHAENLRGLCVNFLSNCIKNGKPFDEMFEELNPEIIALVFKNSFCHIQKA</sequence>
<name>A0AC34G2G1_9BILA</name>
<evidence type="ECO:0000313" key="2">
    <source>
        <dbReference type="WBParaSite" id="ES5_v2.g23937.t1"/>
    </source>
</evidence>
<reference evidence="2" key="1">
    <citation type="submission" date="2022-11" db="UniProtKB">
        <authorList>
            <consortium name="WormBaseParasite"/>
        </authorList>
    </citation>
    <scope>IDENTIFICATION</scope>
</reference>
<organism evidence="1 2">
    <name type="scientific">Panagrolaimus sp. ES5</name>
    <dbReference type="NCBI Taxonomy" id="591445"/>
    <lineage>
        <taxon>Eukaryota</taxon>
        <taxon>Metazoa</taxon>
        <taxon>Ecdysozoa</taxon>
        <taxon>Nematoda</taxon>
        <taxon>Chromadorea</taxon>
        <taxon>Rhabditida</taxon>
        <taxon>Tylenchina</taxon>
        <taxon>Panagrolaimomorpha</taxon>
        <taxon>Panagrolaimoidea</taxon>
        <taxon>Panagrolaimidae</taxon>
        <taxon>Panagrolaimus</taxon>
    </lineage>
</organism>
<protein>
    <submittedName>
        <fullName evidence="2">BTB domain-containing protein</fullName>
    </submittedName>
</protein>
<dbReference type="WBParaSite" id="ES5_v2.g23937.t1">
    <property type="protein sequence ID" value="ES5_v2.g23937.t1"/>
    <property type="gene ID" value="ES5_v2.g23937"/>
</dbReference>